<dbReference type="Pfam" id="PF04024">
    <property type="entry name" value="PspC"/>
    <property type="match status" value="1"/>
</dbReference>
<comment type="caution">
    <text evidence="3">The sequence shown here is derived from an EMBL/GenBank/DDBJ whole genome shotgun (WGS) entry which is preliminary data.</text>
</comment>
<dbReference type="Proteomes" id="UP000245916">
    <property type="component" value="Unassembled WGS sequence"/>
</dbReference>
<evidence type="ECO:0000259" key="2">
    <source>
        <dbReference type="Pfam" id="PF04024"/>
    </source>
</evidence>
<proteinExistence type="predicted"/>
<evidence type="ECO:0000256" key="1">
    <source>
        <dbReference type="SAM" id="Phobius"/>
    </source>
</evidence>
<name>A0A2U2J2F9_9SPHN</name>
<keyword evidence="1" id="KW-0472">Membrane</keyword>
<dbReference type="EMBL" id="QFFF01000001">
    <property type="protein sequence ID" value="PWG02535.1"/>
    <property type="molecule type" value="Genomic_DNA"/>
</dbReference>
<keyword evidence="1" id="KW-1133">Transmembrane helix</keyword>
<evidence type="ECO:0000313" key="4">
    <source>
        <dbReference type="Proteomes" id="UP000245916"/>
    </source>
</evidence>
<keyword evidence="1" id="KW-0812">Transmembrane</keyword>
<keyword evidence="4" id="KW-1185">Reference proteome</keyword>
<protein>
    <submittedName>
        <fullName evidence="3">Stress-responsive transcriptional regulator</fullName>
    </submittedName>
</protein>
<reference evidence="3 4" key="1">
    <citation type="submission" date="2018-05" db="EMBL/GenBank/DDBJ databases">
        <title>Genome of Sphingosinicella humi QZX222.</title>
        <authorList>
            <person name="Qiao Z."/>
            <person name="Wang G."/>
        </authorList>
    </citation>
    <scope>NUCLEOTIDE SEQUENCE [LARGE SCALE GENOMIC DNA]</scope>
    <source>
        <strain evidence="3 4">QZX222</strain>
    </source>
</reference>
<feature type="domain" description="Phage shock protein PspC N-terminal" evidence="2">
    <location>
        <begin position="8"/>
        <end position="58"/>
    </location>
</feature>
<dbReference type="RefSeq" id="WP_109270674.1">
    <property type="nucleotide sequence ID" value="NZ_QFFF01000001.1"/>
</dbReference>
<evidence type="ECO:0000313" key="3">
    <source>
        <dbReference type="EMBL" id="PWG02535.1"/>
    </source>
</evidence>
<dbReference type="AlphaFoldDB" id="A0A2U2J2F9"/>
<gene>
    <name evidence="3" type="ORF">DF286_06390</name>
</gene>
<dbReference type="InterPro" id="IPR007168">
    <property type="entry name" value="Phageshock_PspC_N"/>
</dbReference>
<organism evidence="3 4">
    <name type="scientific">Allosphingosinicella humi</name>
    <dbReference type="NCBI Taxonomy" id="2068657"/>
    <lineage>
        <taxon>Bacteria</taxon>
        <taxon>Pseudomonadati</taxon>
        <taxon>Pseudomonadota</taxon>
        <taxon>Alphaproteobacteria</taxon>
        <taxon>Sphingomonadales</taxon>
        <taxon>Sphingomonadaceae</taxon>
        <taxon>Allosphingosinicella</taxon>
    </lineage>
</organism>
<sequence>MNSRYALDKSNATWLGVCAGFAKWVDVDPLLVRVTLVLITLLLGPMAILAYLLTALLAAPR</sequence>
<accession>A0A2U2J2F9</accession>
<feature type="transmembrane region" description="Helical" evidence="1">
    <location>
        <begin position="30"/>
        <end position="59"/>
    </location>
</feature>